<dbReference type="GO" id="GO:0004222">
    <property type="term" value="F:metalloendopeptidase activity"/>
    <property type="evidence" value="ECO:0007669"/>
    <property type="project" value="UniProtKB-EC"/>
</dbReference>
<dbReference type="InterPro" id="IPR011249">
    <property type="entry name" value="Metalloenz_LuxS/M16"/>
</dbReference>
<comment type="caution">
    <text evidence="6">The sequence shown here is derived from an EMBL/GenBank/DDBJ whole genome shotgun (WGS) entry which is preliminary data.</text>
</comment>
<feature type="domain" description="Peptidase M16 N-terminal" evidence="4">
    <location>
        <begin position="47"/>
        <end position="183"/>
    </location>
</feature>
<dbReference type="Gene3D" id="3.30.830.10">
    <property type="entry name" value="Metalloenzyme, LuxS/M16 peptidase-like"/>
    <property type="match status" value="2"/>
</dbReference>
<protein>
    <submittedName>
        <fullName evidence="6">Mitochondrial processing peptidase-like protein</fullName>
        <ecNumber evidence="6">3.4.24.64</ecNumber>
    </submittedName>
</protein>
<proteinExistence type="inferred from homology"/>
<dbReference type="STRING" id="1547922.ISF6_3060"/>
<dbReference type="InterPro" id="IPR007863">
    <property type="entry name" value="Peptidase_M16_C"/>
</dbReference>
<dbReference type="InterPro" id="IPR001431">
    <property type="entry name" value="Pept_M16_Zn_BS"/>
</dbReference>
<feature type="domain" description="Peptidase M16 C-terminal" evidence="5">
    <location>
        <begin position="191"/>
        <end position="361"/>
    </location>
</feature>
<dbReference type="Pfam" id="PF05193">
    <property type="entry name" value="Peptidase_M16_C"/>
    <property type="match status" value="1"/>
</dbReference>
<gene>
    <name evidence="6" type="ORF">ISF6_3060</name>
</gene>
<dbReference type="Proteomes" id="UP000037660">
    <property type="component" value="Unassembled WGS sequence"/>
</dbReference>
<dbReference type="AlphaFoldDB" id="A0A0K8P4X4"/>
<dbReference type="SUPFAM" id="SSF63411">
    <property type="entry name" value="LuxS/MPP-like metallohydrolase"/>
    <property type="match status" value="2"/>
</dbReference>
<reference evidence="6 7" key="2">
    <citation type="journal article" date="2016" name="Science">
        <title>A bacterium that degrades and assimilates poly(ethylene terephthalate).</title>
        <authorList>
            <person name="Yoshida S."/>
            <person name="Hiraga K."/>
            <person name="Takehana T."/>
            <person name="Taniguchi I."/>
            <person name="Yamaji H."/>
            <person name="Maeda Y."/>
            <person name="Toyohara K."/>
            <person name="Miyamoto K."/>
            <person name="Kimura Y."/>
            <person name="Oda K."/>
        </authorList>
    </citation>
    <scope>NUCLEOTIDE SEQUENCE [LARGE SCALE GENOMIC DNA]</scope>
    <source>
        <strain evidence="7">NBRC 110686 / TISTR 2288 / 201-F6</strain>
    </source>
</reference>
<accession>A0A0K8P4X4</accession>
<keyword evidence="6" id="KW-0378">Hydrolase</keyword>
<evidence type="ECO:0000256" key="2">
    <source>
        <dbReference type="ARBA" id="ARBA00007261"/>
    </source>
</evidence>
<reference evidence="7" key="1">
    <citation type="submission" date="2015-07" db="EMBL/GenBank/DDBJ databases">
        <title>Discovery of a poly(ethylene terephthalate assimilation.</title>
        <authorList>
            <person name="Yoshida S."/>
            <person name="Hiraga K."/>
            <person name="Takehana T."/>
            <person name="Taniguchi I."/>
            <person name="Yamaji H."/>
            <person name="Maeda Y."/>
            <person name="Toyohara K."/>
            <person name="Miyamoto K."/>
            <person name="Kimura Y."/>
            <person name="Oda K."/>
        </authorList>
    </citation>
    <scope>NUCLEOTIDE SEQUENCE [LARGE SCALE GENOMIC DNA]</scope>
    <source>
        <strain evidence="7">NBRC 110686 / TISTR 2288 / 201-F6</strain>
    </source>
</reference>
<dbReference type="Pfam" id="PF00675">
    <property type="entry name" value="Peptidase_M16"/>
    <property type="match status" value="1"/>
</dbReference>
<evidence type="ECO:0000256" key="3">
    <source>
        <dbReference type="RuleBase" id="RU004447"/>
    </source>
</evidence>
<evidence type="ECO:0000259" key="4">
    <source>
        <dbReference type="Pfam" id="PF00675"/>
    </source>
</evidence>
<dbReference type="GO" id="GO:0046872">
    <property type="term" value="F:metal ion binding"/>
    <property type="evidence" value="ECO:0007669"/>
    <property type="project" value="InterPro"/>
</dbReference>
<dbReference type="GO" id="GO:0006508">
    <property type="term" value="P:proteolysis"/>
    <property type="evidence" value="ECO:0007669"/>
    <property type="project" value="InterPro"/>
</dbReference>
<dbReference type="EC" id="3.4.24.64" evidence="6"/>
<evidence type="ECO:0000259" key="5">
    <source>
        <dbReference type="Pfam" id="PF05193"/>
    </source>
</evidence>
<dbReference type="InterPro" id="IPR050361">
    <property type="entry name" value="MPP/UQCRC_Complex"/>
</dbReference>
<evidence type="ECO:0000313" key="6">
    <source>
        <dbReference type="EMBL" id="GAP37205.1"/>
    </source>
</evidence>
<comment type="similarity">
    <text evidence="2 3">Belongs to the peptidase M16 family.</text>
</comment>
<dbReference type="PANTHER" id="PTHR11851">
    <property type="entry name" value="METALLOPROTEASE"/>
    <property type="match status" value="1"/>
</dbReference>
<dbReference type="PANTHER" id="PTHR11851:SF49">
    <property type="entry name" value="MITOCHONDRIAL-PROCESSING PEPTIDASE SUBUNIT ALPHA"/>
    <property type="match status" value="1"/>
</dbReference>
<organism evidence="6 7">
    <name type="scientific">Piscinibacter sakaiensis</name>
    <name type="common">Ideonella sakaiensis</name>
    <dbReference type="NCBI Taxonomy" id="1547922"/>
    <lineage>
        <taxon>Bacteria</taxon>
        <taxon>Pseudomonadati</taxon>
        <taxon>Pseudomonadota</taxon>
        <taxon>Betaproteobacteria</taxon>
        <taxon>Burkholderiales</taxon>
        <taxon>Sphaerotilaceae</taxon>
        <taxon>Piscinibacter</taxon>
    </lineage>
</organism>
<name>A0A0K8P4X4_PISS1</name>
<comment type="cofactor">
    <cofactor evidence="1">
        <name>Zn(2+)</name>
        <dbReference type="ChEBI" id="CHEBI:29105"/>
    </cofactor>
</comment>
<evidence type="ECO:0000256" key="1">
    <source>
        <dbReference type="ARBA" id="ARBA00001947"/>
    </source>
</evidence>
<dbReference type="InterPro" id="IPR011765">
    <property type="entry name" value="Pept_M16_N"/>
</dbReference>
<evidence type="ECO:0000313" key="7">
    <source>
        <dbReference type="Proteomes" id="UP000037660"/>
    </source>
</evidence>
<sequence>MPCRRRSAPALPAAYRLPMPSRPESPPVVHTLANGVRSVVLPLPHLPTAAVSVFVRSGSQHETARQNGISHFVEHMAFKGTHTRDCQRINLDAERLGADVNAHTDKDHTAFHMQGLAEHAGPFVHMLADIVRHGSFPAAELERERQVILQEFAEDEDDALSTSFKLFDKLCYGDHPVARPVIGNRRNIERFSREEVLEYVQARYGARNVVVGVAGAVDPQAVLREVEAAFGDMPAGEPNEVPPPDYRGGLAVRRVPGYSQAHVVLGFPIPSLTEDHQAALLGAAVFGEGMSSPLLDEIRERRGLVYHAGCSADVAALCGQFVVEASMAPEHLDEFFVEVMRLLRAHAESVAPEALERARNQIVVRGLRAQERSAQRVEAAVQDLCAFGRVRSREELRDQLLTVDTEAVRQAFGRLLGAGASVAIAGKLPRGCEERVRARVGLR</sequence>
<keyword evidence="7" id="KW-1185">Reference proteome</keyword>
<dbReference type="EMBL" id="BBYR01000044">
    <property type="protein sequence ID" value="GAP37205.1"/>
    <property type="molecule type" value="Genomic_DNA"/>
</dbReference>
<dbReference type="PROSITE" id="PS00143">
    <property type="entry name" value="INSULINASE"/>
    <property type="match status" value="1"/>
</dbReference>